<feature type="region of interest" description="Disordered" evidence="1">
    <location>
        <begin position="38"/>
        <end position="70"/>
    </location>
</feature>
<sequence>MHRRPPSFPTDCLLCHRPTFSPGCNIFPTDVAHLKRMSTAPPLPDSVASRGHRPRLPRRRASPPMTSMPISPTGAAPTNLLSLFPWPVHACGARFATRHIRSIVGGDCSSMVVVRKPSFAWARRICARAALGEEPPCSAATWFTPLLSTAGRGARGGDATGSAMEVLEVARSNRRPKCFVVETTDGTIAVASAFRGHLEVIHYRDHKFLSKAVEEGVDCGHGGMFGSDAMDVVALSHCPSL</sequence>
<dbReference type="Proteomes" id="UP000815260">
    <property type="component" value="Chromosome 5A"/>
</dbReference>
<accession>A0A9R1H0K7</accession>
<organism evidence="2">
    <name type="scientific">Triticum aestivum</name>
    <name type="common">Wheat</name>
    <dbReference type="NCBI Taxonomy" id="4565"/>
    <lineage>
        <taxon>Eukaryota</taxon>
        <taxon>Viridiplantae</taxon>
        <taxon>Streptophyta</taxon>
        <taxon>Embryophyta</taxon>
        <taxon>Tracheophyta</taxon>
        <taxon>Spermatophyta</taxon>
        <taxon>Magnoliopsida</taxon>
        <taxon>Liliopsida</taxon>
        <taxon>Poales</taxon>
        <taxon>Poaceae</taxon>
        <taxon>BOP clade</taxon>
        <taxon>Pooideae</taxon>
        <taxon>Triticodae</taxon>
        <taxon>Triticeae</taxon>
        <taxon>Triticinae</taxon>
        <taxon>Triticum</taxon>
    </lineage>
</organism>
<feature type="non-terminal residue" evidence="2">
    <location>
        <position position="241"/>
    </location>
</feature>
<evidence type="ECO:0000313" key="2">
    <source>
        <dbReference type="EMBL" id="KAF7057096.1"/>
    </source>
</evidence>
<reference evidence="2" key="2">
    <citation type="submission" date="2020-03" db="EMBL/GenBank/DDBJ databases">
        <title>The second near-complete assembly of the hexaploid bread wheat (Triticum aestivum) genome.</title>
        <authorList>
            <person name="Zimin A.V."/>
            <person name="Puiu D."/>
            <person name="Shumante A."/>
            <person name="Alonge M."/>
            <person name="Salzberg S.L."/>
        </authorList>
    </citation>
    <scope>NUCLEOTIDE SEQUENCE</scope>
    <source>
        <tissue evidence="2">Leaf</tissue>
    </source>
</reference>
<feature type="compositionally biased region" description="Basic residues" evidence="1">
    <location>
        <begin position="50"/>
        <end position="61"/>
    </location>
</feature>
<name>A0A9R1H0K7_WHEAT</name>
<dbReference type="OrthoDB" id="10404687at2759"/>
<dbReference type="AlphaFoldDB" id="A0A9R1H0K7"/>
<proteinExistence type="predicted"/>
<comment type="caution">
    <text evidence="2">The sequence shown here is derived from an EMBL/GenBank/DDBJ whole genome shotgun (WGS) entry which is preliminary data.</text>
</comment>
<reference evidence="2" key="1">
    <citation type="journal article" date="2017" name="Gigascience">
        <title>The first near-complete assembly of the hexaploid bread wheat genome, Triticum aestivum.</title>
        <authorList>
            <person name="Zimin A.V."/>
            <person name="Puiu D."/>
            <person name="Hall R."/>
            <person name="Kingan S."/>
            <person name="Clavijo B.J."/>
            <person name="Salzberg S.L."/>
        </authorList>
    </citation>
    <scope>NUCLEOTIDE SEQUENCE</scope>
    <source>
        <tissue evidence="2">Leaf</tissue>
    </source>
</reference>
<gene>
    <name evidence="2" type="ORF">CFC21_064429</name>
</gene>
<evidence type="ECO:0000256" key="1">
    <source>
        <dbReference type="SAM" id="MobiDB-lite"/>
    </source>
</evidence>
<protein>
    <submittedName>
        <fullName evidence="2">Uncharacterized protein</fullName>
    </submittedName>
</protein>
<dbReference type="EMBL" id="CM022223">
    <property type="protein sequence ID" value="KAF7057096.1"/>
    <property type="molecule type" value="Genomic_DNA"/>
</dbReference>